<evidence type="ECO:0000313" key="1">
    <source>
        <dbReference type="EMBL" id="MBA4672501.1"/>
    </source>
</evidence>
<reference evidence="1" key="2">
    <citation type="submission" date="2020-07" db="EMBL/GenBank/DDBJ databases">
        <authorList>
            <person name="Vera ALvarez R."/>
            <person name="Arias-Moreno D.M."/>
            <person name="Jimenez-Jacinto V."/>
            <person name="Jimenez-Bremont J.F."/>
            <person name="Swaminathan K."/>
            <person name="Moose S.P."/>
            <person name="Guerrero-Gonzalez M.L."/>
            <person name="Marino-Ramirez L."/>
            <person name="Landsman D."/>
            <person name="Rodriguez-Kessler M."/>
            <person name="Delgado-Sanchez P."/>
        </authorList>
    </citation>
    <scope>NUCLEOTIDE SEQUENCE</scope>
    <source>
        <tissue evidence="1">Cladode</tissue>
    </source>
</reference>
<accession>A0A7C9EKT5</accession>
<protein>
    <submittedName>
        <fullName evidence="1">Uncharacterized protein</fullName>
    </submittedName>
</protein>
<reference evidence="1" key="1">
    <citation type="journal article" date="2013" name="J. Plant Res.">
        <title>Effect of fungi and light on seed germination of three Opuntia species from semiarid lands of central Mexico.</title>
        <authorList>
            <person name="Delgado-Sanchez P."/>
            <person name="Jimenez-Bremont J.F."/>
            <person name="Guerrero-Gonzalez Mde L."/>
            <person name="Flores J."/>
        </authorList>
    </citation>
    <scope>NUCLEOTIDE SEQUENCE</scope>
    <source>
        <tissue evidence="1">Cladode</tissue>
    </source>
</reference>
<proteinExistence type="predicted"/>
<sequence length="118" mass="12935">MFNSLGKPIVNGIARSAMPLEKFFIVLAKGFPSKPSCMLHSTVIKKDNDAKTGKRHKLSGVVRSVNHSVPPVLKDGTFSTMFEIAKKKLMNIGPWIRSPFSGVNGPTPYSLNKAFISF</sequence>
<dbReference type="EMBL" id="GISG01255413">
    <property type="protein sequence ID" value="MBA4672501.1"/>
    <property type="molecule type" value="Transcribed_RNA"/>
</dbReference>
<name>A0A7C9EKT5_OPUST</name>
<organism evidence="1">
    <name type="scientific">Opuntia streptacantha</name>
    <name type="common">Prickly pear cactus</name>
    <name type="synonym">Opuntia cardona</name>
    <dbReference type="NCBI Taxonomy" id="393608"/>
    <lineage>
        <taxon>Eukaryota</taxon>
        <taxon>Viridiplantae</taxon>
        <taxon>Streptophyta</taxon>
        <taxon>Embryophyta</taxon>
        <taxon>Tracheophyta</taxon>
        <taxon>Spermatophyta</taxon>
        <taxon>Magnoliopsida</taxon>
        <taxon>eudicotyledons</taxon>
        <taxon>Gunneridae</taxon>
        <taxon>Pentapetalae</taxon>
        <taxon>Caryophyllales</taxon>
        <taxon>Cactineae</taxon>
        <taxon>Cactaceae</taxon>
        <taxon>Opuntioideae</taxon>
        <taxon>Opuntia</taxon>
    </lineage>
</organism>
<dbReference type="AlphaFoldDB" id="A0A7C9EKT5"/>